<protein>
    <submittedName>
        <fullName evidence="1">Uncharacterized protein</fullName>
    </submittedName>
</protein>
<dbReference type="EMBL" id="BHXQ01000002">
    <property type="protein sequence ID" value="GCC51017.1"/>
    <property type="molecule type" value="Genomic_DNA"/>
</dbReference>
<dbReference type="OrthoDB" id="982811at2"/>
<proteinExistence type="predicted"/>
<gene>
    <name evidence="1" type="ORF">SanaruYs_12370</name>
</gene>
<comment type="caution">
    <text evidence="1">The sequence shown here is derived from an EMBL/GenBank/DDBJ whole genome shotgun (WGS) entry which is preliminary data.</text>
</comment>
<evidence type="ECO:0000313" key="1">
    <source>
        <dbReference type="EMBL" id="GCC51017.1"/>
    </source>
</evidence>
<dbReference type="RefSeq" id="WP_127121662.1">
    <property type="nucleotide sequence ID" value="NZ_BHXQ01000002.1"/>
</dbReference>
<evidence type="ECO:0000313" key="2">
    <source>
        <dbReference type="Proteomes" id="UP000288227"/>
    </source>
</evidence>
<reference evidence="1 2" key="1">
    <citation type="submission" date="2018-11" db="EMBL/GenBank/DDBJ databases">
        <title>Chryseotalea sanarue gen. nov., sp., nov., a member of the family Cytophagaceae, isolated from a brackish lake in Hamamatsu Japan.</title>
        <authorList>
            <person name="Maejima Y."/>
            <person name="Iino T."/>
            <person name="Muraguchi Y."/>
            <person name="Fukuda K."/>
            <person name="Ohkuma M."/>
            <person name="Moriuchi R."/>
            <person name="Dohra H."/>
            <person name="Kimbara K."/>
            <person name="Shintani M."/>
        </authorList>
    </citation>
    <scope>NUCLEOTIDE SEQUENCE [LARGE SCALE GENOMIC DNA]</scope>
    <source>
        <strain evidence="1 2">Ys</strain>
    </source>
</reference>
<keyword evidence="2" id="KW-1185">Reference proteome</keyword>
<dbReference type="Proteomes" id="UP000288227">
    <property type="component" value="Unassembled WGS sequence"/>
</dbReference>
<name>A0A401U812_9BACT</name>
<organism evidence="1 2">
    <name type="scientific">Chryseotalea sanaruensis</name>
    <dbReference type="NCBI Taxonomy" id="2482724"/>
    <lineage>
        <taxon>Bacteria</taxon>
        <taxon>Pseudomonadati</taxon>
        <taxon>Bacteroidota</taxon>
        <taxon>Cytophagia</taxon>
        <taxon>Cytophagales</taxon>
        <taxon>Chryseotaleaceae</taxon>
        <taxon>Chryseotalea</taxon>
    </lineage>
</organism>
<dbReference type="AlphaFoldDB" id="A0A401U812"/>
<sequence length="85" mass="10230">MKVKAKYFREIEYVEVKDLPQEQQLLLSHYKEADYIKILIEDKVVGPCLQYSQYELWYNSLRIPKMSEEVRQQSHPVSQLLVNKL</sequence>
<accession>A0A401U812</accession>